<dbReference type="HOGENOM" id="CLU_3033479_0_0_1"/>
<name>E3RT10_PYRTT</name>
<dbReference type="OrthoDB" id="3193212at2759"/>
<organism evidence="2">
    <name type="scientific">Pyrenophora teres f. teres (strain 0-1)</name>
    <name type="common">Barley net blotch fungus</name>
    <name type="synonym">Drechslera teres f. teres</name>
    <dbReference type="NCBI Taxonomy" id="861557"/>
    <lineage>
        <taxon>Eukaryota</taxon>
        <taxon>Fungi</taxon>
        <taxon>Dikarya</taxon>
        <taxon>Ascomycota</taxon>
        <taxon>Pezizomycotina</taxon>
        <taxon>Dothideomycetes</taxon>
        <taxon>Pleosporomycetidae</taxon>
        <taxon>Pleosporales</taxon>
        <taxon>Pleosporineae</taxon>
        <taxon>Pleosporaceae</taxon>
        <taxon>Pyrenophora</taxon>
    </lineage>
</organism>
<gene>
    <name evidence="1" type="ORF">PTT_12113</name>
</gene>
<evidence type="ECO:0000313" key="1">
    <source>
        <dbReference type="EMBL" id="EFQ91139.1"/>
    </source>
</evidence>
<dbReference type="Proteomes" id="UP000001067">
    <property type="component" value="Unassembled WGS sequence"/>
</dbReference>
<evidence type="ECO:0000313" key="2">
    <source>
        <dbReference type="Proteomes" id="UP000001067"/>
    </source>
</evidence>
<dbReference type="EMBL" id="GL534933">
    <property type="protein sequence ID" value="EFQ91139.1"/>
    <property type="molecule type" value="Genomic_DNA"/>
</dbReference>
<dbReference type="KEGG" id="pte:PTT_12113"/>
<reference evidence="1 2" key="1">
    <citation type="journal article" date="2010" name="Genome Biol.">
        <title>A first genome assembly of the barley fungal pathogen Pyrenophora teres f. teres.</title>
        <authorList>
            <person name="Ellwood S.R."/>
            <person name="Liu Z."/>
            <person name="Syme R.A."/>
            <person name="Lai Z."/>
            <person name="Hane J.K."/>
            <person name="Keiper F."/>
            <person name="Moffat C.S."/>
            <person name="Oliver R.P."/>
            <person name="Friesen T.L."/>
        </authorList>
    </citation>
    <scope>NUCLEOTIDE SEQUENCE [LARGE SCALE GENOMIC DNA]</scope>
    <source>
        <strain evidence="1 2">0-1</strain>
    </source>
</reference>
<sequence>MDKVLIDIARAEAIVLEKKSYRYSAKNKVQKILKWLECRTVKEVRQFIGIVVYYR</sequence>
<accession>E3RT10</accession>
<protein>
    <submittedName>
        <fullName evidence="1">Uncharacterized protein</fullName>
    </submittedName>
</protein>
<keyword evidence="2" id="KW-1185">Reference proteome</keyword>
<proteinExistence type="predicted"/>
<dbReference type="Gene3D" id="3.30.70.270">
    <property type="match status" value="1"/>
</dbReference>
<dbReference type="InterPro" id="IPR043128">
    <property type="entry name" value="Rev_trsase/Diguanyl_cyclase"/>
</dbReference>
<dbReference type="AlphaFoldDB" id="E3RT10"/>